<geneLocation type="plasmid" evidence="3"/>
<dbReference type="EMBL" id="CP005961">
    <property type="protein sequence ID" value="AHZ73378.1"/>
    <property type="molecule type" value="Genomic_DNA"/>
</dbReference>
<dbReference type="GO" id="GO:0016740">
    <property type="term" value="F:transferase activity"/>
    <property type="evidence" value="ECO:0007669"/>
    <property type="project" value="UniProtKB-KW"/>
</dbReference>
<keyword evidence="2" id="KW-0808">Transferase</keyword>
<sequence length="378" mass="42821">MNWGKSSALAHEHHSINLGNYLKENKLLIYLSGAQLLGPGVLQSTVWPCDQPLTLFSEPDLCQKDNDMKPVTAIVEIFNKYKVYTERYLNNAADKTIILVNGSLATTASFAQTVRYLQPRFNVVLYDQPYAGQSRPHNRYGPPICKEDEAEILLELVEHFRADHVLSFSWGGAATLLALAQRPRRIEKAVISSFAARINKPMRDYLESGLSLLQACDRFNVGRLVNNTIGKHLPSLFKRFNYRHISSLAEHEYRQMHFHINEVLTQDTQCYVDCADAIEVPLLFVNGEWDEYTSAQDARLFAGHVRQCQFSTIKNTGHFLDMEHKAAWHDTQQALLGFLLPASSLVMPKSTPPLGSRHRYAASDRIFSPSATHSHLPR</sequence>
<protein>
    <submittedName>
        <fullName evidence="2">3-hydroxyacyl-CoA-acyl carrier protein transferase</fullName>
    </submittedName>
</protein>
<evidence type="ECO:0000313" key="2">
    <source>
        <dbReference type="EMBL" id="AHZ73378.1"/>
    </source>
</evidence>
<reference evidence="2 3" key="1">
    <citation type="journal article" date="2012" name="J. Bacteriol.">
        <title>Genome sequence of cold-adapted Pseudomonas mandelii strain JR-1.</title>
        <authorList>
            <person name="Jang S.H."/>
            <person name="Kim J."/>
            <person name="Kim J."/>
            <person name="Hong S."/>
            <person name="Lee C."/>
        </authorList>
    </citation>
    <scope>NUCLEOTIDE SEQUENCE [LARGE SCALE GENOMIC DNA]</scope>
    <source>
        <strain evidence="2 3">JR-1</strain>
        <plasmid evidence="3">Plasmid</plasmid>
    </source>
</reference>
<dbReference type="Gene3D" id="3.40.50.1820">
    <property type="entry name" value="alpha/beta hydrolase"/>
    <property type="match status" value="1"/>
</dbReference>
<dbReference type="Proteomes" id="UP000026913">
    <property type="component" value="Plasmid unnamed"/>
</dbReference>
<dbReference type="AlphaFoldDB" id="A0A024ELV4"/>
<evidence type="ECO:0000259" key="1">
    <source>
        <dbReference type="Pfam" id="PF00561"/>
    </source>
</evidence>
<dbReference type="PANTHER" id="PTHR43194">
    <property type="entry name" value="HYDROLASE ALPHA/BETA FOLD FAMILY"/>
    <property type="match status" value="1"/>
</dbReference>
<organism evidence="2 3">
    <name type="scientific">Pseudomonas mandelii JR-1</name>
    <dbReference type="NCBI Taxonomy" id="1147786"/>
    <lineage>
        <taxon>Bacteria</taxon>
        <taxon>Pseudomonadati</taxon>
        <taxon>Pseudomonadota</taxon>
        <taxon>Gammaproteobacteria</taxon>
        <taxon>Pseudomonadales</taxon>
        <taxon>Pseudomonadaceae</taxon>
        <taxon>Pseudomonas</taxon>
    </lineage>
</organism>
<proteinExistence type="predicted"/>
<gene>
    <name evidence="2" type="ORF">OU5_P0126</name>
</gene>
<keyword evidence="2" id="KW-0614">Plasmid</keyword>
<dbReference type="PANTHER" id="PTHR43194:SF5">
    <property type="entry name" value="PIMELOYL-[ACYL-CARRIER PROTEIN] METHYL ESTER ESTERASE"/>
    <property type="match status" value="1"/>
</dbReference>
<dbReference type="HOGENOM" id="CLU_062012_0_0_6"/>
<evidence type="ECO:0000313" key="3">
    <source>
        <dbReference type="Proteomes" id="UP000026913"/>
    </source>
</evidence>
<accession>A0A024ELV4</accession>
<dbReference type="Pfam" id="PF00561">
    <property type="entry name" value="Abhydrolase_1"/>
    <property type="match status" value="1"/>
</dbReference>
<dbReference type="SUPFAM" id="SSF53474">
    <property type="entry name" value="alpha/beta-Hydrolases"/>
    <property type="match status" value="1"/>
</dbReference>
<feature type="domain" description="AB hydrolase-1" evidence="1">
    <location>
        <begin position="96"/>
        <end position="324"/>
    </location>
</feature>
<name>A0A024ELV4_9PSED</name>
<dbReference type="InterPro" id="IPR000073">
    <property type="entry name" value="AB_hydrolase_1"/>
</dbReference>
<dbReference type="InterPro" id="IPR029058">
    <property type="entry name" value="AB_hydrolase_fold"/>
</dbReference>
<dbReference type="KEGG" id="pman:OU5_P0126"/>
<dbReference type="InterPro" id="IPR050228">
    <property type="entry name" value="Carboxylesterase_BioH"/>
</dbReference>